<dbReference type="GO" id="GO:0000731">
    <property type="term" value="P:DNA synthesis involved in DNA repair"/>
    <property type="evidence" value="ECO:0007669"/>
    <property type="project" value="TreeGrafter"/>
</dbReference>
<dbReference type="InterPro" id="IPR027417">
    <property type="entry name" value="P-loop_NTPase"/>
</dbReference>
<evidence type="ECO:0000313" key="3">
    <source>
        <dbReference type="EMBL" id="RNL36808.1"/>
    </source>
</evidence>
<dbReference type="AlphaFoldDB" id="A0A3N0AQC1"/>
<reference evidence="4" key="1">
    <citation type="submission" date="2018-05" db="EMBL/GenBank/DDBJ databases">
        <title>Genome Sequencing of selected type strains of the family Eggerthellaceae.</title>
        <authorList>
            <person name="Danylec N."/>
            <person name="Stoll D.A."/>
            <person name="Doetsch A."/>
            <person name="Huch M."/>
        </authorList>
    </citation>
    <scope>NUCLEOTIDE SEQUENCE [LARGE SCALE GENOMIC DNA]</scope>
    <source>
        <strain evidence="4">DSM 24851</strain>
    </source>
</reference>
<evidence type="ECO:0000313" key="4">
    <source>
        <dbReference type="Proteomes" id="UP000269591"/>
    </source>
</evidence>
<accession>A0A3N0AQC1</accession>
<keyword evidence="1" id="KW-0227">DNA damage</keyword>
<gene>
    <name evidence="3" type="ORF">DMP06_11305</name>
</gene>
<organism evidence="3 4">
    <name type="scientific">Slackia equolifaciens</name>
    <dbReference type="NCBI Taxonomy" id="498718"/>
    <lineage>
        <taxon>Bacteria</taxon>
        <taxon>Bacillati</taxon>
        <taxon>Actinomycetota</taxon>
        <taxon>Coriobacteriia</taxon>
        <taxon>Eggerthellales</taxon>
        <taxon>Eggerthellaceae</taxon>
        <taxon>Slackia</taxon>
    </lineage>
</organism>
<comment type="caution">
    <text evidence="3">The sequence shown here is derived from an EMBL/GenBank/DDBJ whole genome shotgun (WGS) entry which is preliminary data.</text>
</comment>
<dbReference type="Gene3D" id="3.40.50.300">
    <property type="entry name" value="P-loop containing nucleotide triphosphate hydrolases"/>
    <property type="match status" value="1"/>
</dbReference>
<protein>
    <submittedName>
        <fullName evidence="3">DNA replication and repair protein RecF</fullName>
    </submittedName>
</protein>
<evidence type="ECO:0000256" key="2">
    <source>
        <dbReference type="ARBA" id="ARBA00023204"/>
    </source>
</evidence>
<dbReference type="PANTHER" id="PTHR32182">
    <property type="entry name" value="DNA REPLICATION AND REPAIR PROTEIN RECF"/>
    <property type="match status" value="1"/>
</dbReference>
<dbReference type="PANTHER" id="PTHR32182:SF0">
    <property type="entry name" value="DNA REPLICATION AND REPAIR PROTEIN RECF"/>
    <property type="match status" value="1"/>
</dbReference>
<evidence type="ECO:0000256" key="1">
    <source>
        <dbReference type="ARBA" id="ARBA00022763"/>
    </source>
</evidence>
<dbReference type="GO" id="GO:0006302">
    <property type="term" value="P:double-strand break repair"/>
    <property type="evidence" value="ECO:0007669"/>
    <property type="project" value="TreeGrafter"/>
</dbReference>
<dbReference type="Proteomes" id="UP000269591">
    <property type="component" value="Unassembled WGS sequence"/>
</dbReference>
<dbReference type="SUPFAM" id="SSF52540">
    <property type="entry name" value="P-loop containing nucleoside triphosphate hydrolases"/>
    <property type="match status" value="1"/>
</dbReference>
<proteinExistence type="predicted"/>
<dbReference type="EMBL" id="QIBX01000050">
    <property type="protein sequence ID" value="RNL36808.1"/>
    <property type="molecule type" value="Genomic_DNA"/>
</dbReference>
<keyword evidence="4" id="KW-1185">Reference proteome</keyword>
<sequence>MLAVANDLRIQEVRLAGFRNYRSLALGNIGGLTIFVGPNATGKSNVVEGIQLLCAHGSFRSARGRDLIMWGAPFARLEARFVSDSRDLSVATVIEPA</sequence>
<name>A0A3N0AQC1_9ACTN</name>
<keyword evidence="2" id="KW-0234">DNA repair</keyword>
<feature type="non-terminal residue" evidence="3">
    <location>
        <position position="97"/>
    </location>
</feature>